<dbReference type="GO" id="GO:0071456">
    <property type="term" value="P:cellular response to hypoxia"/>
    <property type="evidence" value="ECO:0007669"/>
    <property type="project" value="TreeGrafter"/>
</dbReference>
<keyword evidence="2" id="KW-0847">Vitamin C</keyword>
<name>A0A316B7A1_9BACT</name>
<dbReference type="SMART" id="SM00702">
    <property type="entry name" value="P4Hc"/>
    <property type="match status" value="1"/>
</dbReference>
<evidence type="ECO:0000313" key="6">
    <source>
        <dbReference type="EMBL" id="PWJ58487.1"/>
    </source>
</evidence>
<dbReference type="AlphaFoldDB" id="A0A316B7A1"/>
<dbReference type="Proteomes" id="UP000245880">
    <property type="component" value="Unassembled WGS sequence"/>
</dbReference>
<keyword evidence="7" id="KW-1185">Reference proteome</keyword>
<dbReference type="PANTHER" id="PTHR12907:SF26">
    <property type="entry name" value="HIF PROLYL HYDROXYLASE, ISOFORM C"/>
    <property type="match status" value="1"/>
</dbReference>
<evidence type="ECO:0000313" key="7">
    <source>
        <dbReference type="Proteomes" id="UP000245880"/>
    </source>
</evidence>
<sequence>MRHIWQVARWLFVDLLQSKFERLVDSFLEERVGIVESFLDPDLALRMKNNLLNLQEENRLRDAGVGNNAKLVEDKKRRRDKIYWLDRSHQNQDENAFLDLVDTYIEFLNRTCYTGIVGYEFHYALYQPGAFYKRHLDQFKDNNTRAFSMITYLNESWQPGDGGELCVYHPHTEQLITPTNGKCVFFRSCELEHEVLLSHQPRMSITGWLKTH</sequence>
<reference evidence="6 7" key="1">
    <citation type="submission" date="2018-03" db="EMBL/GenBank/DDBJ databases">
        <title>Genomic Encyclopedia of Archaeal and Bacterial Type Strains, Phase II (KMG-II): from individual species to whole genera.</title>
        <authorList>
            <person name="Goeker M."/>
        </authorList>
    </citation>
    <scope>NUCLEOTIDE SEQUENCE [LARGE SCALE GENOMIC DNA]</scope>
    <source>
        <strain evidence="6 7">DSM 100346</strain>
    </source>
</reference>
<feature type="domain" description="Prolyl 4-hydroxylase alpha subunit" evidence="5">
    <location>
        <begin position="30"/>
        <end position="210"/>
    </location>
</feature>
<comment type="cofactor">
    <cofactor evidence="1">
        <name>L-ascorbate</name>
        <dbReference type="ChEBI" id="CHEBI:38290"/>
    </cofactor>
</comment>
<evidence type="ECO:0000256" key="1">
    <source>
        <dbReference type="ARBA" id="ARBA00001961"/>
    </source>
</evidence>
<dbReference type="GO" id="GO:0031418">
    <property type="term" value="F:L-ascorbic acid binding"/>
    <property type="evidence" value="ECO:0007669"/>
    <property type="project" value="UniProtKB-KW"/>
</dbReference>
<dbReference type="InterPro" id="IPR044862">
    <property type="entry name" value="Pro_4_hyd_alph_FE2OG_OXY"/>
</dbReference>
<comment type="caution">
    <text evidence="6">The sequence shown here is derived from an EMBL/GenBank/DDBJ whole genome shotgun (WGS) entry which is preliminary data.</text>
</comment>
<dbReference type="GO" id="GO:0031543">
    <property type="term" value="F:peptidyl-proline dioxygenase activity"/>
    <property type="evidence" value="ECO:0007669"/>
    <property type="project" value="TreeGrafter"/>
</dbReference>
<keyword evidence="3" id="KW-0223">Dioxygenase</keyword>
<dbReference type="InterPro" id="IPR006620">
    <property type="entry name" value="Pro_4_hyd_alph"/>
</dbReference>
<proteinExistence type="predicted"/>
<protein>
    <submittedName>
        <fullName evidence="6">SM-20-related protein</fullName>
    </submittedName>
</protein>
<dbReference type="EMBL" id="QGDT01000004">
    <property type="protein sequence ID" value="PWJ58487.1"/>
    <property type="molecule type" value="Genomic_DNA"/>
</dbReference>
<dbReference type="Pfam" id="PF13640">
    <property type="entry name" value="2OG-FeII_Oxy_3"/>
    <property type="match status" value="1"/>
</dbReference>
<dbReference type="Gene3D" id="2.60.120.620">
    <property type="entry name" value="q2cbj1_9rhob like domain"/>
    <property type="match status" value="1"/>
</dbReference>
<dbReference type="GO" id="GO:0008198">
    <property type="term" value="F:ferrous iron binding"/>
    <property type="evidence" value="ECO:0007669"/>
    <property type="project" value="TreeGrafter"/>
</dbReference>
<dbReference type="PANTHER" id="PTHR12907">
    <property type="entry name" value="EGL NINE HOMOLOG-RELATED"/>
    <property type="match status" value="1"/>
</dbReference>
<keyword evidence="4" id="KW-0560">Oxidoreductase</keyword>
<evidence type="ECO:0000256" key="2">
    <source>
        <dbReference type="ARBA" id="ARBA00022896"/>
    </source>
</evidence>
<organism evidence="6 7">
    <name type="scientific">Dyadobacter jejuensis</name>
    <dbReference type="NCBI Taxonomy" id="1082580"/>
    <lineage>
        <taxon>Bacteria</taxon>
        <taxon>Pseudomonadati</taxon>
        <taxon>Bacteroidota</taxon>
        <taxon>Cytophagia</taxon>
        <taxon>Cytophagales</taxon>
        <taxon>Spirosomataceae</taxon>
        <taxon>Dyadobacter</taxon>
    </lineage>
</organism>
<gene>
    <name evidence="6" type="ORF">CLV98_104347</name>
</gene>
<evidence type="ECO:0000256" key="3">
    <source>
        <dbReference type="ARBA" id="ARBA00022964"/>
    </source>
</evidence>
<evidence type="ECO:0000259" key="5">
    <source>
        <dbReference type="SMART" id="SM00702"/>
    </source>
</evidence>
<dbReference type="InterPro" id="IPR051559">
    <property type="entry name" value="HIF_prolyl_hydroxylases"/>
</dbReference>
<accession>A0A316B7A1</accession>
<evidence type="ECO:0000256" key="4">
    <source>
        <dbReference type="ARBA" id="ARBA00023002"/>
    </source>
</evidence>